<evidence type="ECO:0000313" key="1">
    <source>
        <dbReference type="EMBL" id="EMD92468.1"/>
    </source>
</evidence>
<accession>M2UXB5</accession>
<proteinExistence type="predicted"/>
<gene>
    <name evidence="1" type="ORF">COCHEDRAFT_1021238</name>
</gene>
<sequence>MKGGSTWDWIDELLPCNKSGAAQYSGADSEASQPANFLVPQHYHDIIVRAARLPEGNKAVPFEVG</sequence>
<reference evidence="1 2" key="1">
    <citation type="journal article" date="2012" name="PLoS Pathog.">
        <title>Diverse lifestyles and strategies of plant pathogenesis encoded in the genomes of eighteen Dothideomycetes fungi.</title>
        <authorList>
            <person name="Ohm R.A."/>
            <person name="Feau N."/>
            <person name="Henrissat B."/>
            <person name="Schoch C.L."/>
            <person name="Horwitz B.A."/>
            <person name="Barry K.W."/>
            <person name="Condon B.J."/>
            <person name="Copeland A.C."/>
            <person name="Dhillon B."/>
            <person name="Glaser F."/>
            <person name="Hesse C.N."/>
            <person name="Kosti I."/>
            <person name="LaButti K."/>
            <person name="Lindquist E.A."/>
            <person name="Lucas S."/>
            <person name="Salamov A.A."/>
            <person name="Bradshaw R.E."/>
            <person name="Ciuffetti L."/>
            <person name="Hamelin R.C."/>
            <person name="Kema G.H.J."/>
            <person name="Lawrence C."/>
            <person name="Scott J.A."/>
            <person name="Spatafora J.W."/>
            <person name="Turgeon B.G."/>
            <person name="de Wit P.J.G.M."/>
            <person name="Zhong S."/>
            <person name="Goodwin S.B."/>
            <person name="Grigoriev I.V."/>
        </authorList>
    </citation>
    <scope>NUCLEOTIDE SEQUENCE [LARGE SCALE GENOMIC DNA]</scope>
    <source>
        <strain evidence="2">C5 / ATCC 48332 / race O</strain>
    </source>
</reference>
<evidence type="ECO:0000313" key="2">
    <source>
        <dbReference type="Proteomes" id="UP000016936"/>
    </source>
</evidence>
<dbReference type="HOGENOM" id="CLU_2849535_0_0_1"/>
<dbReference type="Proteomes" id="UP000016936">
    <property type="component" value="Unassembled WGS sequence"/>
</dbReference>
<name>M2UXB5_COCH5</name>
<keyword evidence="2" id="KW-1185">Reference proteome</keyword>
<reference evidence="2" key="2">
    <citation type="journal article" date="2013" name="PLoS Genet.">
        <title>Comparative genome structure, secondary metabolite, and effector coding capacity across Cochliobolus pathogens.</title>
        <authorList>
            <person name="Condon B.J."/>
            <person name="Leng Y."/>
            <person name="Wu D."/>
            <person name="Bushley K.E."/>
            <person name="Ohm R.A."/>
            <person name="Otillar R."/>
            <person name="Martin J."/>
            <person name="Schackwitz W."/>
            <person name="Grimwood J."/>
            <person name="MohdZainudin N."/>
            <person name="Xue C."/>
            <person name="Wang R."/>
            <person name="Manning V.A."/>
            <person name="Dhillon B."/>
            <person name="Tu Z.J."/>
            <person name="Steffenson B.J."/>
            <person name="Salamov A."/>
            <person name="Sun H."/>
            <person name="Lowry S."/>
            <person name="LaButti K."/>
            <person name="Han J."/>
            <person name="Copeland A."/>
            <person name="Lindquist E."/>
            <person name="Barry K."/>
            <person name="Schmutz J."/>
            <person name="Baker S.E."/>
            <person name="Ciuffetti L.M."/>
            <person name="Grigoriev I.V."/>
            <person name="Zhong S."/>
            <person name="Turgeon B.G."/>
        </authorList>
    </citation>
    <scope>NUCLEOTIDE SEQUENCE [LARGE SCALE GENOMIC DNA]</scope>
    <source>
        <strain evidence="2">C5 / ATCC 48332 / race O</strain>
    </source>
</reference>
<protein>
    <submittedName>
        <fullName evidence="1">Uncharacterized protein</fullName>
    </submittedName>
</protein>
<organism evidence="1 2">
    <name type="scientific">Cochliobolus heterostrophus (strain C5 / ATCC 48332 / race O)</name>
    <name type="common">Southern corn leaf blight fungus</name>
    <name type="synonym">Bipolaris maydis</name>
    <dbReference type="NCBI Taxonomy" id="701091"/>
    <lineage>
        <taxon>Eukaryota</taxon>
        <taxon>Fungi</taxon>
        <taxon>Dikarya</taxon>
        <taxon>Ascomycota</taxon>
        <taxon>Pezizomycotina</taxon>
        <taxon>Dothideomycetes</taxon>
        <taxon>Pleosporomycetidae</taxon>
        <taxon>Pleosporales</taxon>
        <taxon>Pleosporineae</taxon>
        <taxon>Pleosporaceae</taxon>
        <taxon>Bipolaris</taxon>
    </lineage>
</organism>
<dbReference type="AlphaFoldDB" id="M2UXB5"/>
<dbReference type="EMBL" id="KB445575">
    <property type="protein sequence ID" value="EMD92468.1"/>
    <property type="molecule type" value="Genomic_DNA"/>
</dbReference>